<keyword evidence="5" id="KW-1185">Reference proteome</keyword>
<dbReference type="InterPro" id="IPR018490">
    <property type="entry name" value="cNMP-bd_dom_sf"/>
</dbReference>
<dbReference type="GO" id="GO:0003700">
    <property type="term" value="F:DNA-binding transcription factor activity"/>
    <property type="evidence" value="ECO:0007669"/>
    <property type="project" value="TreeGrafter"/>
</dbReference>
<reference evidence="4 5" key="1">
    <citation type="journal article" date="2013" name="PLoS Genet.">
        <title>Distinctive expansion of potential virulence genes in the genome of the oomycete fish pathogen Saprolegnia parasitica.</title>
        <authorList>
            <person name="Jiang R.H."/>
            <person name="de Bruijn I."/>
            <person name="Haas B.J."/>
            <person name="Belmonte R."/>
            <person name="Lobach L."/>
            <person name="Christie J."/>
            <person name="van den Ackerveken G."/>
            <person name="Bottin A."/>
            <person name="Bulone V."/>
            <person name="Diaz-Moreno S.M."/>
            <person name="Dumas B."/>
            <person name="Fan L."/>
            <person name="Gaulin E."/>
            <person name="Govers F."/>
            <person name="Grenville-Briggs L.J."/>
            <person name="Horner N.R."/>
            <person name="Levin J.Z."/>
            <person name="Mammella M."/>
            <person name="Meijer H.J."/>
            <person name="Morris P."/>
            <person name="Nusbaum C."/>
            <person name="Oome S."/>
            <person name="Phillips A.J."/>
            <person name="van Rooyen D."/>
            <person name="Rzeszutek E."/>
            <person name="Saraiva M."/>
            <person name="Secombes C.J."/>
            <person name="Seidl M.F."/>
            <person name="Snel B."/>
            <person name="Stassen J.H."/>
            <person name="Sykes S."/>
            <person name="Tripathy S."/>
            <person name="van den Berg H."/>
            <person name="Vega-Arreguin J.C."/>
            <person name="Wawra S."/>
            <person name="Young S.K."/>
            <person name="Zeng Q."/>
            <person name="Dieguez-Uribeondo J."/>
            <person name="Russ C."/>
            <person name="Tyler B.M."/>
            <person name="van West P."/>
        </authorList>
    </citation>
    <scope>NUCLEOTIDE SEQUENCE [LARGE SCALE GENOMIC DNA]</scope>
    <source>
        <strain evidence="4 5">CBS 223.65</strain>
    </source>
</reference>
<evidence type="ECO:0000313" key="5">
    <source>
        <dbReference type="Proteomes" id="UP000030745"/>
    </source>
</evidence>
<dbReference type="InterPro" id="IPR014710">
    <property type="entry name" value="RmlC-like_jellyroll"/>
</dbReference>
<dbReference type="EMBL" id="KK583208">
    <property type="protein sequence ID" value="KDO29029.1"/>
    <property type="molecule type" value="Genomic_DNA"/>
</dbReference>
<keyword evidence="2" id="KW-0472">Membrane</keyword>
<keyword evidence="2" id="KW-0812">Transmembrane</keyword>
<dbReference type="OMA" id="HEPRDIE"/>
<proteinExistence type="predicted"/>
<evidence type="ECO:0000259" key="3">
    <source>
        <dbReference type="PROSITE" id="PS50042"/>
    </source>
</evidence>
<dbReference type="SUPFAM" id="SSF51206">
    <property type="entry name" value="cAMP-binding domain-like"/>
    <property type="match status" value="2"/>
</dbReference>
<feature type="transmembrane region" description="Helical" evidence="2">
    <location>
        <begin position="353"/>
        <end position="374"/>
    </location>
</feature>
<dbReference type="PANTHER" id="PTHR24567:SF74">
    <property type="entry name" value="HTH-TYPE TRANSCRIPTIONAL REGULATOR ARCR"/>
    <property type="match status" value="1"/>
</dbReference>
<feature type="transmembrane region" description="Helical" evidence="2">
    <location>
        <begin position="283"/>
        <end position="305"/>
    </location>
</feature>
<evidence type="ECO:0000313" key="4">
    <source>
        <dbReference type="EMBL" id="KDO29029.1"/>
    </source>
</evidence>
<sequence length="1384" mass="152133">MHDAVLRVGLFCGIFTLQCCITVLGSVTRDTIFLRIYDSRYISHMTVLMSFASAYAMTAAARLLQRGMRPTVLACGFPCLSSLIMVGLWLLLTQLPQLLNVSSIALYVWIEIAIQLLSQQFWDLCAAAFTVAESKQYFGAITFGSTLGTILASFAIIPLLKAYAIATEGNVLVLALLMGVLGAFMCLVTPLFGLSPRVKASDASSKAASTSSIVSDIQNRSYLKHVCFFDMGATLIRVLIDYRTLSILSSHSEETLKYSLGAINGVQSFFMIPLQRVARVGTAFSYFGVMYGISTLPLAIVLYGASTYLSSSHLLLIGTRALYNSVSHAIFNPARELLWLPLNAPDRTKFKSFVVGPFRSIARVLGALISIVLTSDTMQRYCGPSSVSVVMVLFGVAWFFDALAARQSYATEFYASLKKGHMDLTSPIIDFTTDQVELVQETLRSGASNQVAFVLSFLQPSHVPLFRSELRAVFIMPDASFHTQMRLVELHPQELRLACLLACGHERGASTVALADALHNATDVSMVVGAAIALLRRTQWMDEKATVVLQKLLHEPRDIEAKVVCLRIVGKELPELLGNGYLVYLLHETQAPSIVRAALQCCRQSKRNSPMLLPALLKWLPDATLRTDVIDALQAFPPSVLWEYVIDFLDKAVADVALERIIGGVRLVEAAAFPSDAKLDLVLNMMDSLLAKSSATSELHLSQLFGLSQVELPLWEALADAVLRIVDHLRHDDSTDVRVLVKRMDHIVSTHVFRGYQMQHLRLLFEDPHHHTLLSHVVEDTLDMLLRMVLKLVSVRFPKGFNIHVLLEGLHADVPEVLSAVQEVLETLLPTSAKYTLLPLLFPHAPKAPMALQLLKDVKKIQGTLRNDSLMRTMQDDSIALELSCLALEYYLHAISCHDHDDVAETARVLTEAEADRLLVHSITKDLVCRAFQDPQCRRAKALEHLFQRATMDADLAPLAFTTFDVVMSLRACALFRSIAVLELVQKIACHFAPRRVAAGTTFVQEGDVASQMYVLAKGIVELHQANGNALTTLHDGACVGELALLTSKGKHLASATATTDVVVLEISRANLHALIHDNTGIARGVLDALASTLRWAYLQLESTEETSRLKRLVFASQVSVAANVDRAATTLLAKIGRARAQSAHLPPRSKPHAHLLEYSSLNLSAKHFTAAPRAQDEVTYSHLEKCLHLKASNLMKDVDDDLISTVAQMAQVVVLQPRDVLFAEGSPANSIYAVVDGTIVLSMTKDEKTTALTHCGAGICFGELSFIKGSTHVMSATAAMTTTQARVIVLQIPTWEFVELAEKHTKLMHLVMTWMSRKITLKMKNDALAVMAEHTHLPLRTLPSSPIGSPRGSPRKKPTQWGDDAVDDLTDGTTGLRLRQNTL</sequence>
<dbReference type="STRING" id="695850.A0A067CE41"/>
<feature type="region of interest" description="Disordered" evidence="1">
    <location>
        <begin position="1340"/>
        <end position="1375"/>
    </location>
</feature>
<dbReference type="KEGG" id="spar:SPRG_06084"/>
<evidence type="ECO:0000256" key="2">
    <source>
        <dbReference type="SAM" id="Phobius"/>
    </source>
</evidence>
<feature type="transmembrane region" description="Helical" evidence="2">
    <location>
        <begin position="41"/>
        <end position="64"/>
    </location>
</feature>
<dbReference type="OrthoDB" id="432483at2759"/>
<dbReference type="SMART" id="SM00100">
    <property type="entry name" value="cNMP"/>
    <property type="match status" value="2"/>
</dbReference>
<protein>
    <recommendedName>
        <fullName evidence="3">Cyclic nucleotide-binding domain-containing protein</fullName>
    </recommendedName>
</protein>
<name>A0A067CE41_SAPPC</name>
<dbReference type="GeneID" id="24128449"/>
<dbReference type="RefSeq" id="XP_012200199.1">
    <property type="nucleotide sequence ID" value="XM_012344809.1"/>
</dbReference>
<dbReference type="Pfam" id="PF00027">
    <property type="entry name" value="cNMP_binding"/>
    <property type="match status" value="2"/>
</dbReference>
<feature type="transmembrane region" description="Helical" evidence="2">
    <location>
        <begin position="172"/>
        <end position="194"/>
    </location>
</feature>
<evidence type="ECO:0000256" key="1">
    <source>
        <dbReference type="SAM" id="MobiDB-lite"/>
    </source>
</evidence>
<dbReference type="VEuPathDB" id="FungiDB:SPRG_06084"/>
<dbReference type="Proteomes" id="UP000030745">
    <property type="component" value="Unassembled WGS sequence"/>
</dbReference>
<feature type="transmembrane region" description="Helical" evidence="2">
    <location>
        <begin position="381"/>
        <end position="400"/>
    </location>
</feature>
<feature type="transmembrane region" description="Helical" evidence="2">
    <location>
        <begin position="98"/>
        <end position="117"/>
    </location>
</feature>
<dbReference type="PROSITE" id="PS50042">
    <property type="entry name" value="CNMP_BINDING_3"/>
    <property type="match status" value="2"/>
</dbReference>
<feature type="transmembrane region" description="Helical" evidence="2">
    <location>
        <begin position="71"/>
        <end position="92"/>
    </location>
</feature>
<dbReference type="InterPro" id="IPR000595">
    <property type="entry name" value="cNMP-bd_dom"/>
</dbReference>
<feature type="domain" description="Cyclic nucleotide-binding" evidence="3">
    <location>
        <begin position="1195"/>
        <end position="1279"/>
    </location>
</feature>
<keyword evidence="2" id="KW-1133">Transmembrane helix</keyword>
<dbReference type="Gene3D" id="2.60.120.10">
    <property type="entry name" value="Jelly Rolls"/>
    <property type="match status" value="2"/>
</dbReference>
<feature type="domain" description="Cyclic nucleotide-binding" evidence="3">
    <location>
        <begin position="975"/>
        <end position="1093"/>
    </location>
</feature>
<feature type="compositionally biased region" description="Low complexity" evidence="1">
    <location>
        <begin position="1344"/>
        <end position="1353"/>
    </location>
</feature>
<organism evidence="4 5">
    <name type="scientific">Saprolegnia parasitica (strain CBS 223.65)</name>
    <dbReference type="NCBI Taxonomy" id="695850"/>
    <lineage>
        <taxon>Eukaryota</taxon>
        <taxon>Sar</taxon>
        <taxon>Stramenopiles</taxon>
        <taxon>Oomycota</taxon>
        <taxon>Saprolegniomycetes</taxon>
        <taxon>Saprolegniales</taxon>
        <taxon>Saprolegniaceae</taxon>
        <taxon>Saprolegnia</taxon>
    </lineage>
</organism>
<dbReference type="CDD" id="cd00038">
    <property type="entry name" value="CAP_ED"/>
    <property type="match status" value="2"/>
</dbReference>
<dbReference type="GO" id="GO:0005829">
    <property type="term" value="C:cytosol"/>
    <property type="evidence" value="ECO:0007669"/>
    <property type="project" value="TreeGrafter"/>
</dbReference>
<feature type="transmembrane region" description="Helical" evidence="2">
    <location>
        <begin position="137"/>
        <end position="160"/>
    </location>
</feature>
<gene>
    <name evidence="4" type="ORF">SPRG_06084</name>
</gene>
<dbReference type="InterPro" id="IPR050397">
    <property type="entry name" value="Env_Response_Regulators"/>
</dbReference>
<accession>A0A067CE41</accession>
<dbReference type="PANTHER" id="PTHR24567">
    <property type="entry name" value="CRP FAMILY TRANSCRIPTIONAL REGULATORY PROTEIN"/>
    <property type="match status" value="1"/>
</dbReference>